<keyword evidence="8" id="KW-1185">Reference proteome</keyword>
<gene>
    <name evidence="9" type="primary">BID</name>
</gene>
<dbReference type="PANTHER" id="PTHR35447:SF1">
    <property type="entry name" value="BH3-INTERACTING DOMAIN DEATH AGONIST"/>
    <property type="match status" value="1"/>
</dbReference>
<comment type="subcellular location">
    <subcellularLocation>
        <location evidence="7">Cytoplasm</location>
    </subcellularLocation>
    <subcellularLocation>
        <location evidence="7">Mitochondrion outer membrane</location>
    </subcellularLocation>
</comment>
<evidence type="ECO:0000256" key="6">
    <source>
        <dbReference type="ARBA" id="ARBA00023136"/>
    </source>
</evidence>
<dbReference type="OrthoDB" id="9941774at2759"/>
<keyword evidence="5" id="KW-0496">Mitochondrion</keyword>
<dbReference type="InterPro" id="IPR036834">
    <property type="entry name" value="Bcl-2-like_sf"/>
</dbReference>
<dbReference type="PIRSF" id="PIRSF038018">
    <property type="entry name" value="BID"/>
    <property type="match status" value="1"/>
</dbReference>
<proteinExistence type="predicted"/>
<dbReference type="GO" id="GO:2001238">
    <property type="term" value="P:positive regulation of extrinsic apoptotic signaling pathway"/>
    <property type="evidence" value="ECO:0007669"/>
    <property type="project" value="UniProtKB-UniRule"/>
</dbReference>
<evidence type="ECO:0000256" key="1">
    <source>
        <dbReference type="ARBA" id="ARBA00015802"/>
    </source>
</evidence>
<reference evidence="9" key="1">
    <citation type="submission" date="2025-08" db="UniProtKB">
        <authorList>
            <consortium name="RefSeq"/>
        </authorList>
    </citation>
    <scope>IDENTIFICATION</scope>
</reference>
<organism evidence="8 9">
    <name type="scientific">Geotrypetes seraphini</name>
    <name type="common">Gaboon caecilian</name>
    <name type="synonym">Caecilia seraphini</name>
    <dbReference type="NCBI Taxonomy" id="260995"/>
    <lineage>
        <taxon>Eukaryota</taxon>
        <taxon>Metazoa</taxon>
        <taxon>Chordata</taxon>
        <taxon>Craniata</taxon>
        <taxon>Vertebrata</taxon>
        <taxon>Euteleostomi</taxon>
        <taxon>Amphibia</taxon>
        <taxon>Gymnophiona</taxon>
        <taxon>Geotrypetes</taxon>
    </lineage>
</organism>
<comment type="subunit">
    <text evidence="7">Forms heterodimers either with the pro-apoptotic protein BAX or the anti-apoptotic protein BCL2.</text>
</comment>
<evidence type="ECO:0000256" key="5">
    <source>
        <dbReference type="ARBA" id="ARBA00023128"/>
    </source>
</evidence>
<dbReference type="GeneID" id="117364330"/>
<dbReference type="Gene3D" id="1.10.437.10">
    <property type="entry name" value="Blc2-like"/>
    <property type="match status" value="1"/>
</dbReference>
<dbReference type="Pfam" id="PF06393">
    <property type="entry name" value="BID"/>
    <property type="match status" value="1"/>
</dbReference>
<dbReference type="InterPro" id="IPR010479">
    <property type="entry name" value="BID"/>
</dbReference>
<keyword evidence="6 7" id="KW-0472">Membrane</keyword>
<sequence length="188" mass="21284">MGSPVKTELVLLSFLQHGMSVEHDYCNELNSLKSELKTKDSYFRDFSRADGELQTDGNQFVRILPESADFADDSAEDIYRVIANQLAEIGNQLDFMINQEVIDRLVQQILDDKLTDKHLAVVVDGLMASSLPGMEQEKAMLLLTMLLTKKVAIRVPSLLHKVFWTTVRFLNQNLLTYITDLARQFGGC</sequence>
<evidence type="ECO:0000313" key="9">
    <source>
        <dbReference type="RefSeq" id="XP_033809322.1"/>
    </source>
</evidence>
<comment type="function">
    <text evidence="7">Induces caspases and apoptosis. Counters the protective effect of BCL2.</text>
</comment>
<evidence type="ECO:0000256" key="3">
    <source>
        <dbReference type="ARBA" id="ARBA00022703"/>
    </source>
</evidence>
<evidence type="ECO:0000313" key="8">
    <source>
        <dbReference type="Proteomes" id="UP000515159"/>
    </source>
</evidence>
<dbReference type="SUPFAM" id="SSF56854">
    <property type="entry name" value="Bcl-2 inhibitors of programmed cell death"/>
    <property type="match status" value="1"/>
</dbReference>
<protein>
    <recommendedName>
        <fullName evidence="1 7">BH3-interacting domain death agonist</fullName>
    </recommendedName>
</protein>
<dbReference type="GO" id="GO:0090200">
    <property type="term" value="P:positive regulation of release of cytochrome c from mitochondria"/>
    <property type="evidence" value="ECO:0007669"/>
    <property type="project" value="TreeGrafter"/>
</dbReference>
<evidence type="ECO:0000256" key="4">
    <source>
        <dbReference type="ARBA" id="ARBA00022787"/>
    </source>
</evidence>
<dbReference type="FunCoup" id="A0A6P8RUN7">
    <property type="interactions" value="697"/>
</dbReference>
<dbReference type="AlphaFoldDB" id="A0A6P8RUN7"/>
<dbReference type="GO" id="GO:2001244">
    <property type="term" value="P:positive regulation of intrinsic apoptotic signaling pathway"/>
    <property type="evidence" value="ECO:0007669"/>
    <property type="project" value="UniProtKB-UniRule"/>
</dbReference>
<keyword evidence="3 7" id="KW-0053">Apoptosis</keyword>
<keyword evidence="4 7" id="KW-1000">Mitochondrion outer membrane</keyword>
<evidence type="ECO:0000256" key="7">
    <source>
        <dbReference type="PIRNR" id="PIRNR038018"/>
    </source>
</evidence>
<accession>A0A6P8RUN7</accession>
<dbReference type="RefSeq" id="XP_033809322.1">
    <property type="nucleotide sequence ID" value="XM_033953431.1"/>
</dbReference>
<dbReference type="GO" id="GO:0005829">
    <property type="term" value="C:cytosol"/>
    <property type="evidence" value="ECO:0007669"/>
    <property type="project" value="UniProtKB-UniRule"/>
</dbReference>
<dbReference type="PANTHER" id="PTHR35447">
    <property type="entry name" value="BH3-INTERACTING DOMAIN DEATH AGONIST"/>
    <property type="match status" value="1"/>
</dbReference>
<dbReference type="InParanoid" id="A0A6P8RUN7"/>
<comment type="domain">
    <text evidence="7">Intact BH3 motif is required by BIK, BID, BAK, BAD and BAX for their pro-apoptotic activity and for their interaction with anti-apoptotic members of the Bcl-2 family.</text>
</comment>
<dbReference type="KEGG" id="gsh:117364330"/>
<keyword evidence="2 7" id="KW-0963">Cytoplasm</keyword>
<dbReference type="CTD" id="637"/>
<dbReference type="GO" id="GO:0005741">
    <property type="term" value="C:mitochondrial outer membrane"/>
    <property type="evidence" value="ECO:0007669"/>
    <property type="project" value="UniProtKB-SubCell"/>
</dbReference>
<dbReference type="GO" id="GO:0008637">
    <property type="term" value="P:apoptotic mitochondrial changes"/>
    <property type="evidence" value="ECO:0007669"/>
    <property type="project" value="UniProtKB-UniRule"/>
</dbReference>
<name>A0A6P8RUN7_GEOSA</name>
<dbReference type="Proteomes" id="UP000515159">
    <property type="component" value="Chromosome 7"/>
</dbReference>
<evidence type="ECO:0000256" key="2">
    <source>
        <dbReference type="ARBA" id="ARBA00022490"/>
    </source>
</evidence>